<dbReference type="Pfam" id="PF04246">
    <property type="entry name" value="RseC_MucC"/>
    <property type="match status" value="1"/>
</dbReference>
<evidence type="ECO:0000313" key="3">
    <source>
        <dbReference type="Proteomes" id="UP000621436"/>
    </source>
</evidence>
<dbReference type="InterPro" id="IPR007359">
    <property type="entry name" value="SigmaE_reg_RseC_MucC"/>
</dbReference>
<dbReference type="PANTHER" id="PTHR35867">
    <property type="entry name" value="PROTEIN RSEC"/>
    <property type="match status" value="1"/>
</dbReference>
<keyword evidence="1" id="KW-0472">Membrane</keyword>
<organism evidence="2 3">
    <name type="scientific">Halonatronomonas betaini</name>
    <dbReference type="NCBI Taxonomy" id="2778430"/>
    <lineage>
        <taxon>Bacteria</taxon>
        <taxon>Bacillati</taxon>
        <taxon>Bacillota</taxon>
        <taxon>Clostridia</taxon>
        <taxon>Halanaerobiales</taxon>
        <taxon>Halarsenatibacteraceae</taxon>
        <taxon>Halonatronomonas</taxon>
    </lineage>
</organism>
<reference evidence="2" key="1">
    <citation type="submission" date="2020-11" db="EMBL/GenBank/DDBJ databases">
        <title>Halonatronomonas betainensis gen. nov., sp. nov. a novel haloalkaliphilic representative of the family Halanaerobiacae capable of betaine degradation.</title>
        <authorList>
            <person name="Boltyanskaya Y."/>
            <person name="Kevbrin V."/>
            <person name="Detkova E."/>
            <person name="Grouzdev D.S."/>
            <person name="Koziaeva V."/>
            <person name="Zhilina T."/>
        </authorList>
    </citation>
    <scope>NUCLEOTIDE SEQUENCE</scope>
    <source>
        <strain evidence="2">Z-7014</strain>
    </source>
</reference>
<feature type="transmembrane region" description="Helical" evidence="1">
    <location>
        <begin position="69"/>
        <end position="95"/>
    </location>
</feature>
<protein>
    <submittedName>
        <fullName evidence="2">SoxR reducing system RseC family protein</fullName>
    </submittedName>
</protein>
<evidence type="ECO:0000313" key="2">
    <source>
        <dbReference type="EMBL" id="MBF8435996.1"/>
    </source>
</evidence>
<keyword evidence="1" id="KW-0812">Transmembrane</keyword>
<name>A0A931AQJ7_9FIRM</name>
<comment type="caution">
    <text evidence="2">The sequence shown here is derived from an EMBL/GenBank/DDBJ whole genome shotgun (WGS) entry which is preliminary data.</text>
</comment>
<keyword evidence="1" id="KW-1133">Transmembrane helix</keyword>
<sequence length="145" mass="16115">MEEEAVVVKSLNGKAEVRLVKQSACQHCDHDCGLAGDSHEIKELEVEVENPIGAKAGQRVALEMGNKEVYFASLLVYLLPLLFMFAGYFIFGAYLPRIIEIGVEPAGMLGALTLLIISFFSLRKIDDFLKSKRSFHPKITKILSK</sequence>
<dbReference type="PANTHER" id="PTHR35867:SF1">
    <property type="entry name" value="PROTEIN RSEC"/>
    <property type="match status" value="1"/>
</dbReference>
<keyword evidence="3" id="KW-1185">Reference proteome</keyword>
<dbReference type="InterPro" id="IPR026268">
    <property type="entry name" value="RseC"/>
</dbReference>
<dbReference type="PIRSF" id="PIRSF004923">
    <property type="entry name" value="RseC"/>
    <property type="match status" value="1"/>
</dbReference>
<feature type="transmembrane region" description="Helical" evidence="1">
    <location>
        <begin position="101"/>
        <end position="122"/>
    </location>
</feature>
<dbReference type="AlphaFoldDB" id="A0A931AQJ7"/>
<gene>
    <name evidence="2" type="ORF">I0Q91_02790</name>
</gene>
<evidence type="ECO:0000256" key="1">
    <source>
        <dbReference type="SAM" id="Phobius"/>
    </source>
</evidence>
<proteinExistence type="predicted"/>
<dbReference type="RefSeq" id="WP_270452738.1">
    <property type="nucleotide sequence ID" value="NZ_JADPIE010000001.1"/>
</dbReference>
<accession>A0A931AQJ7</accession>
<dbReference type="EMBL" id="JADPIE010000001">
    <property type="protein sequence ID" value="MBF8435996.1"/>
    <property type="molecule type" value="Genomic_DNA"/>
</dbReference>
<dbReference type="Proteomes" id="UP000621436">
    <property type="component" value="Unassembled WGS sequence"/>
</dbReference>